<reference evidence="2 3" key="2">
    <citation type="journal article" date="2017" name="Nature">
        <title>The Apostasia genome and the evolution of orchids.</title>
        <authorList>
            <person name="Zhang G.Q."/>
            <person name="Liu K.W."/>
            <person name="Li Z."/>
            <person name="Lohaus R."/>
            <person name="Hsiao Y.Y."/>
            <person name="Niu S.C."/>
            <person name="Wang J.Y."/>
            <person name="Lin Y.C."/>
            <person name="Xu Q."/>
            <person name="Chen L.J."/>
            <person name="Yoshida K."/>
            <person name="Fujiwara S."/>
            <person name="Wang Z.W."/>
            <person name="Zhang Y.Q."/>
            <person name="Mitsuda N."/>
            <person name="Wang M."/>
            <person name="Liu G.H."/>
            <person name="Pecoraro L."/>
            <person name="Huang H.X."/>
            <person name="Xiao X.J."/>
            <person name="Lin M."/>
            <person name="Wu X.Y."/>
            <person name="Wu W.L."/>
            <person name="Chen Y.Y."/>
            <person name="Chang S.B."/>
            <person name="Sakamoto S."/>
            <person name="Ohme-Takagi M."/>
            <person name="Yagi M."/>
            <person name="Zeng S.J."/>
            <person name="Shen C.Y."/>
            <person name="Yeh C.M."/>
            <person name="Luo Y.B."/>
            <person name="Tsai W.C."/>
            <person name="Van de Peer Y."/>
            <person name="Liu Z.J."/>
        </authorList>
    </citation>
    <scope>NUCLEOTIDE SEQUENCE [LARGE SCALE GENOMIC DNA]</scope>
    <source>
        <tissue evidence="2">The whole plant</tissue>
    </source>
</reference>
<proteinExistence type="predicted"/>
<dbReference type="SUPFAM" id="SSF56219">
    <property type="entry name" value="DNase I-like"/>
    <property type="match status" value="1"/>
</dbReference>
<protein>
    <submittedName>
        <fullName evidence="2">Ribonuclease H protein</fullName>
    </submittedName>
</protein>
<name>A0A2I0W4H8_9ASPA</name>
<keyword evidence="3" id="KW-1185">Reference proteome</keyword>
<dbReference type="InterPro" id="IPR036691">
    <property type="entry name" value="Endo/exonu/phosph_ase_sf"/>
</dbReference>
<evidence type="ECO:0000313" key="3">
    <source>
        <dbReference type="Proteomes" id="UP000233837"/>
    </source>
</evidence>
<evidence type="ECO:0000313" key="2">
    <source>
        <dbReference type="EMBL" id="PKU70563.1"/>
    </source>
</evidence>
<dbReference type="Proteomes" id="UP000233837">
    <property type="component" value="Unassembled WGS sequence"/>
</dbReference>
<dbReference type="PANTHER" id="PTHR31635">
    <property type="entry name" value="REVERSE TRANSCRIPTASE DOMAIN-CONTAINING PROTEIN-RELATED"/>
    <property type="match status" value="1"/>
</dbReference>
<sequence>MSFPPMAAWNIRGFNHPDKVMSCKRLIKSFNLNLICILETRINTNSLLDPFFETSHSLFSNEESCHNFALSASGRIWIKWDSSKLSFKPNYISDQVISGIIWVANLPLLQLSAIYASNNSFDRKKLWDSLDQLAPSNDFPWAVMGDFNYCRFAFEKSGGTPLNHAALVDFNNMIFRNRLVDLNSVGFKYTWYNQRTINPIHIKLDRVLVNEAWVDTYYDSFCKFHNPSCSDHCPIILNNGMKVQVQHRFLFKNFWTHFDKLWMIILEVFSKPCLGNPISHFTNNLKQIKIGVKKEVWSSSSCISRHLNVLNAKQAEILDKLQGDPNNLEINHNYKVSTLELSRFNNMLASWIIQRAKVKWLRHGEDDLKFLFAKIRIRRGGANSVGNLLANPSASSRVDVINSLIQYYQGLYNQTAPPCHNFSDIPTGSLLPHSLAVGIISPVLDEEVKKIVFSGNSNSAPGPDGFNFFFYKSTWHIIGSWVCKAVSSFFNKCYKPNGVKATALAIIPKHKNAADISDYRPIALCNVLYKIMAKVLAERMKPFMNLIVLDNQAGFVKKRVSTDNILLANDILSYAAKKSACNYFCAKLDIKKAFDSVSREFLLSRLHQKGFPPLFVNWIKVCITDVNFSILLNGALEGYFSSTAGLRQGCPLSPYLFCIVMNAFSNLLECRGFRGISFDSQSLSHLLYADDVLIFGEATRENCNKLKNILREFADNTGLHVNYDKCAIMFPKNQRNQQDICQILSINNVVNKIMYLGIPLSFYKLKIEDYLPLMDSVNKKMNGWKANLLSFAGRLQYLKFTIQNTIAYWIRGSILSKIVHKFIKRASSRFLFFGDSLNAKKLHMVSWDKVCRPKNKGGLGIPSISALQFAYNCSVILRMYNVVSPLSKWFLCIYKTPWKPPPAFASNVWKTICKTAMEGKHCFNFSITQNAPISLKWDHWCHNHTIAEYLGGEHMGYCPDYTIKSFISGSQWVFPENISPNLKTLLAGFNIVEGEICLKWKNSSTYNFKNYIEEYYSDLQTCTWYKSVWANKNILKHSVYEWMSLVGGLKTADALISRNILVHAACSLCHDLNETVSHIFFECDYAFHVLTGTIPGMKTFLFRPTILQVFEWIKGNFKGKKKVKNFHFILIGCIIYHIWKERNGRRFGHIFNCHNSLILKVKRNISERIAKWKNSMDYLEIL</sequence>
<dbReference type="PROSITE" id="PS50878">
    <property type="entry name" value="RT_POL"/>
    <property type="match status" value="1"/>
</dbReference>
<dbReference type="AlphaFoldDB" id="A0A2I0W4H8"/>
<feature type="domain" description="Reverse transcriptase" evidence="1">
    <location>
        <begin position="488"/>
        <end position="760"/>
    </location>
</feature>
<gene>
    <name evidence="2" type="ORF">MA16_Dca008680</name>
</gene>
<organism evidence="2 3">
    <name type="scientific">Dendrobium catenatum</name>
    <dbReference type="NCBI Taxonomy" id="906689"/>
    <lineage>
        <taxon>Eukaryota</taxon>
        <taxon>Viridiplantae</taxon>
        <taxon>Streptophyta</taxon>
        <taxon>Embryophyta</taxon>
        <taxon>Tracheophyta</taxon>
        <taxon>Spermatophyta</taxon>
        <taxon>Magnoliopsida</taxon>
        <taxon>Liliopsida</taxon>
        <taxon>Asparagales</taxon>
        <taxon>Orchidaceae</taxon>
        <taxon>Epidendroideae</taxon>
        <taxon>Malaxideae</taxon>
        <taxon>Dendrobiinae</taxon>
        <taxon>Dendrobium</taxon>
    </lineage>
</organism>
<dbReference type="Gene3D" id="3.30.70.270">
    <property type="match status" value="1"/>
</dbReference>
<dbReference type="STRING" id="906689.A0A2I0W4H8"/>
<dbReference type="InterPro" id="IPR043128">
    <property type="entry name" value="Rev_trsase/Diguanyl_cyclase"/>
</dbReference>
<accession>A0A2I0W4H8</accession>
<dbReference type="Gene3D" id="3.60.10.10">
    <property type="entry name" value="Endonuclease/exonuclease/phosphatase"/>
    <property type="match status" value="1"/>
</dbReference>
<dbReference type="PANTHER" id="PTHR31635:SF196">
    <property type="entry name" value="REVERSE TRANSCRIPTASE DOMAIN-CONTAINING PROTEIN-RELATED"/>
    <property type="match status" value="1"/>
</dbReference>
<dbReference type="InterPro" id="IPR000477">
    <property type="entry name" value="RT_dom"/>
</dbReference>
<dbReference type="SUPFAM" id="SSF56672">
    <property type="entry name" value="DNA/RNA polymerases"/>
    <property type="match status" value="1"/>
</dbReference>
<dbReference type="CDD" id="cd01650">
    <property type="entry name" value="RT_nLTR_like"/>
    <property type="match status" value="1"/>
</dbReference>
<dbReference type="GO" id="GO:0003824">
    <property type="term" value="F:catalytic activity"/>
    <property type="evidence" value="ECO:0007669"/>
    <property type="project" value="InterPro"/>
</dbReference>
<dbReference type="Pfam" id="PF03372">
    <property type="entry name" value="Exo_endo_phos"/>
    <property type="match status" value="1"/>
</dbReference>
<evidence type="ECO:0000259" key="1">
    <source>
        <dbReference type="PROSITE" id="PS50878"/>
    </source>
</evidence>
<dbReference type="InterPro" id="IPR026960">
    <property type="entry name" value="RVT-Znf"/>
</dbReference>
<dbReference type="InterPro" id="IPR043502">
    <property type="entry name" value="DNA/RNA_pol_sf"/>
</dbReference>
<dbReference type="EMBL" id="KZ502926">
    <property type="protein sequence ID" value="PKU70563.1"/>
    <property type="molecule type" value="Genomic_DNA"/>
</dbReference>
<dbReference type="InterPro" id="IPR005135">
    <property type="entry name" value="Endo/exonuclease/phosphatase"/>
</dbReference>
<reference evidence="2 3" key="1">
    <citation type="journal article" date="2016" name="Sci. Rep.">
        <title>The Dendrobium catenatum Lindl. genome sequence provides insights into polysaccharide synthase, floral development and adaptive evolution.</title>
        <authorList>
            <person name="Zhang G.Q."/>
            <person name="Xu Q."/>
            <person name="Bian C."/>
            <person name="Tsai W.C."/>
            <person name="Yeh C.M."/>
            <person name="Liu K.W."/>
            <person name="Yoshida K."/>
            <person name="Zhang L.S."/>
            <person name="Chang S.B."/>
            <person name="Chen F."/>
            <person name="Shi Y."/>
            <person name="Su Y.Y."/>
            <person name="Zhang Y.Q."/>
            <person name="Chen L.J."/>
            <person name="Yin Y."/>
            <person name="Lin M."/>
            <person name="Huang H."/>
            <person name="Deng H."/>
            <person name="Wang Z.W."/>
            <person name="Zhu S.L."/>
            <person name="Zhao X."/>
            <person name="Deng C."/>
            <person name="Niu S.C."/>
            <person name="Huang J."/>
            <person name="Wang M."/>
            <person name="Liu G.H."/>
            <person name="Yang H.J."/>
            <person name="Xiao X.J."/>
            <person name="Hsiao Y.Y."/>
            <person name="Wu W.L."/>
            <person name="Chen Y.Y."/>
            <person name="Mitsuda N."/>
            <person name="Ohme-Takagi M."/>
            <person name="Luo Y.B."/>
            <person name="Van de Peer Y."/>
            <person name="Liu Z.J."/>
        </authorList>
    </citation>
    <scope>NUCLEOTIDE SEQUENCE [LARGE SCALE GENOMIC DNA]</scope>
    <source>
        <tissue evidence="2">The whole plant</tissue>
    </source>
</reference>
<dbReference type="Pfam" id="PF13966">
    <property type="entry name" value="zf-RVT"/>
    <property type="match status" value="1"/>
</dbReference>
<dbReference type="Pfam" id="PF00078">
    <property type="entry name" value="RVT_1"/>
    <property type="match status" value="1"/>
</dbReference>